<evidence type="ECO:0000313" key="1">
    <source>
        <dbReference type="EMBL" id="DAF60218.1"/>
    </source>
</evidence>
<sequence length="30" mass="3568">MGEDPPRFVLELKGSNINSLKTHIYEYRLF</sequence>
<accession>A0A8S5TBU5</accession>
<reference evidence="1" key="1">
    <citation type="journal article" date="2021" name="Proc. Natl. Acad. Sci. U.S.A.">
        <title>A Catalog of Tens of Thousands of Viruses from Human Metagenomes Reveals Hidden Associations with Chronic Diseases.</title>
        <authorList>
            <person name="Tisza M.J."/>
            <person name="Buck C.B."/>
        </authorList>
    </citation>
    <scope>NUCLEOTIDE SEQUENCE</scope>
    <source>
        <strain evidence="1">CtDwO1</strain>
    </source>
</reference>
<protein>
    <submittedName>
        <fullName evidence="1">Uncharacterized protein</fullName>
    </submittedName>
</protein>
<dbReference type="EMBL" id="BK032784">
    <property type="protein sequence ID" value="DAF60218.1"/>
    <property type="molecule type" value="Genomic_DNA"/>
</dbReference>
<name>A0A8S5TBU5_9CAUD</name>
<proteinExistence type="predicted"/>
<organism evidence="1">
    <name type="scientific">Podoviridae sp. ctDwO1</name>
    <dbReference type="NCBI Taxonomy" id="2827726"/>
    <lineage>
        <taxon>Viruses</taxon>
        <taxon>Duplodnaviria</taxon>
        <taxon>Heunggongvirae</taxon>
        <taxon>Uroviricota</taxon>
        <taxon>Caudoviricetes</taxon>
    </lineage>
</organism>